<keyword evidence="3" id="KW-1185">Reference proteome</keyword>
<feature type="domain" description="HNH nuclease" evidence="1">
    <location>
        <begin position="5"/>
        <end position="54"/>
    </location>
</feature>
<evidence type="ECO:0000313" key="2">
    <source>
        <dbReference type="EMBL" id="QJD89905.1"/>
    </source>
</evidence>
<gene>
    <name evidence="2" type="ORF">HH213_07210</name>
</gene>
<reference evidence="2 3" key="1">
    <citation type="submission" date="2020-04" db="EMBL/GenBank/DDBJ databases">
        <title>Genome sequencing of novel species.</title>
        <authorList>
            <person name="Heo J."/>
            <person name="Kim S.-J."/>
            <person name="Kim J.-S."/>
            <person name="Hong S.-B."/>
            <person name="Kwon S.-W."/>
        </authorList>
    </citation>
    <scope>NUCLEOTIDE SEQUENCE [LARGE SCALE GENOMIC DNA]</scope>
    <source>
        <strain evidence="2 3">AF9R3</strain>
    </source>
</reference>
<evidence type="ECO:0000313" key="3">
    <source>
        <dbReference type="Proteomes" id="UP000503117"/>
    </source>
</evidence>
<dbReference type="EMBL" id="CP051684">
    <property type="protein sequence ID" value="QJD89905.1"/>
    <property type="molecule type" value="Genomic_DNA"/>
</dbReference>
<dbReference type="Pfam" id="PF01844">
    <property type="entry name" value="HNH"/>
    <property type="match status" value="1"/>
</dbReference>
<dbReference type="SMART" id="SM00507">
    <property type="entry name" value="HNHc"/>
    <property type="match status" value="1"/>
</dbReference>
<proteinExistence type="predicted"/>
<dbReference type="Proteomes" id="UP000503117">
    <property type="component" value="Chromosome"/>
</dbReference>
<sequence>MAATNKRVRKVKRASKCMLCDETTDLHLHHVKPRSLGGSDDPDNLVTLCQRHHEVAHSLDDETNHATLIKIGLEKAKERGSVFGNRTNLKEAQAKGAAAVKAIAAARTKRFRPVIERLRQAGMTFSEIADQFNTLGVPTALRGLWHAQTVHSLAHRPV</sequence>
<dbReference type="Gene3D" id="1.10.30.50">
    <property type="match status" value="1"/>
</dbReference>
<organism evidence="2 3">
    <name type="scientific">Duganella dendranthematis</name>
    <dbReference type="NCBI Taxonomy" id="2728021"/>
    <lineage>
        <taxon>Bacteria</taxon>
        <taxon>Pseudomonadati</taxon>
        <taxon>Pseudomonadota</taxon>
        <taxon>Betaproteobacteria</taxon>
        <taxon>Burkholderiales</taxon>
        <taxon>Oxalobacteraceae</taxon>
        <taxon>Telluria group</taxon>
        <taxon>Duganella</taxon>
    </lineage>
</organism>
<dbReference type="CDD" id="cd00085">
    <property type="entry name" value="HNHc"/>
    <property type="match status" value="1"/>
</dbReference>
<protein>
    <recommendedName>
        <fullName evidence="1">HNH nuclease domain-containing protein</fullName>
    </recommendedName>
</protein>
<evidence type="ECO:0000259" key="1">
    <source>
        <dbReference type="SMART" id="SM00507"/>
    </source>
</evidence>
<name>A0ABX6M6E8_9BURK</name>
<dbReference type="InterPro" id="IPR002711">
    <property type="entry name" value="HNH"/>
</dbReference>
<dbReference type="InterPro" id="IPR003615">
    <property type="entry name" value="HNH_nuc"/>
</dbReference>
<accession>A0ABX6M6E8</accession>
<dbReference type="RefSeq" id="WP_169111744.1">
    <property type="nucleotide sequence ID" value="NZ_CP051684.1"/>
</dbReference>